<accession>A0A3N6MGK7</accession>
<gene>
    <name evidence="2" type="ORF">EA462_02515</name>
</gene>
<evidence type="ECO:0000313" key="3">
    <source>
        <dbReference type="Proteomes" id="UP000273828"/>
    </source>
</evidence>
<sequence>MGISKPLIAETPSPRLVAVRHTRGEHVDDRTSAREETEERRLEAEEYALVTGSPDGSVTTPGRFGHAARCAVPGLPLVCSNPRGSFVDTSRSLRSRICVDRTVLTESNANEVSVGHVRTERRSEC</sequence>
<evidence type="ECO:0000256" key="1">
    <source>
        <dbReference type="SAM" id="MobiDB-lite"/>
    </source>
</evidence>
<reference evidence="2 3" key="1">
    <citation type="submission" date="2018-10" db="EMBL/GenBank/DDBJ databases">
        <title>Natrarchaeobius chitinivorans gen. nov., sp. nov., and Natrarchaeobius haloalkaliphilus sp. nov., alkaliphilic, chitin-utilizing haloarchaea from hypersaline alkaline lakes.</title>
        <authorList>
            <person name="Sorokin D.Y."/>
            <person name="Elcheninov A.G."/>
            <person name="Kostrikina N.A."/>
            <person name="Bale N.J."/>
            <person name="Sinninghe Damste J.S."/>
            <person name="Khijniak T.V."/>
            <person name="Kublanov I.V."/>
            <person name="Toshchakov S.V."/>
        </authorList>
    </citation>
    <scope>NUCLEOTIDE SEQUENCE [LARGE SCALE GENOMIC DNA]</scope>
    <source>
        <strain evidence="2 3">AArcht-Sl</strain>
    </source>
</reference>
<protein>
    <submittedName>
        <fullName evidence="2">Uncharacterized protein</fullName>
    </submittedName>
</protein>
<comment type="caution">
    <text evidence="2">The sequence shown here is derived from an EMBL/GenBank/DDBJ whole genome shotgun (WGS) entry which is preliminary data.</text>
</comment>
<feature type="region of interest" description="Disordered" evidence="1">
    <location>
        <begin position="1"/>
        <end position="41"/>
    </location>
</feature>
<feature type="compositionally biased region" description="Basic and acidic residues" evidence="1">
    <location>
        <begin position="22"/>
        <end position="41"/>
    </location>
</feature>
<keyword evidence="3" id="KW-1185">Reference proteome</keyword>
<organism evidence="2 3">
    <name type="scientific">Natrarchaeobius halalkaliphilus</name>
    <dbReference type="NCBI Taxonomy" id="1679091"/>
    <lineage>
        <taxon>Archaea</taxon>
        <taxon>Methanobacteriati</taxon>
        <taxon>Methanobacteriota</taxon>
        <taxon>Stenosarchaea group</taxon>
        <taxon>Halobacteria</taxon>
        <taxon>Halobacteriales</taxon>
        <taxon>Natrialbaceae</taxon>
        <taxon>Natrarchaeobius</taxon>
    </lineage>
</organism>
<name>A0A3N6MGK7_9EURY</name>
<dbReference type="Proteomes" id="UP000273828">
    <property type="component" value="Unassembled WGS sequence"/>
</dbReference>
<dbReference type="EMBL" id="REFY01000001">
    <property type="protein sequence ID" value="RQG93096.1"/>
    <property type="molecule type" value="Genomic_DNA"/>
</dbReference>
<dbReference type="AlphaFoldDB" id="A0A3N6MGK7"/>
<evidence type="ECO:0000313" key="2">
    <source>
        <dbReference type="EMBL" id="RQG93096.1"/>
    </source>
</evidence>
<proteinExistence type="predicted"/>